<dbReference type="Proteomes" id="UP000318509">
    <property type="component" value="Unassembled WGS sequence"/>
</dbReference>
<dbReference type="PANTHER" id="PTHR48267">
    <property type="entry name" value="CUPREDOXIN SUPERFAMILY PROTEIN"/>
    <property type="match status" value="1"/>
</dbReference>
<dbReference type="PROSITE" id="PS51318">
    <property type="entry name" value="TAT"/>
    <property type="match status" value="1"/>
</dbReference>
<dbReference type="CDD" id="cd13868">
    <property type="entry name" value="CuRO_2_CotA_like"/>
    <property type="match status" value="1"/>
</dbReference>
<proteinExistence type="inferred from homology"/>
<dbReference type="CDD" id="cd13844">
    <property type="entry name" value="CuRO_1_BOD_CotA_like"/>
    <property type="match status" value="1"/>
</dbReference>
<dbReference type="GO" id="GO:0005507">
    <property type="term" value="F:copper ion binding"/>
    <property type="evidence" value="ECO:0007669"/>
    <property type="project" value="InterPro"/>
</dbReference>
<comment type="similarity">
    <text evidence="1">Belongs to the multicopper oxidase family.</text>
</comment>
<dbReference type="InterPro" id="IPR011706">
    <property type="entry name" value="Cu-oxidase_C"/>
</dbReference>
<dbReference type="InterPro" id="IPR008972">
    <property type="entry name" value="Cupredoxin"/>
</dbReference>
<evidence type="ECO:0000313" key="4">
    <source>
        <dbReference type="Proteomes" id="UP000318509"/>
    </source>
</evidence>
<gene>
    <name evidence="3" type="ORF">E6H00_09665</name>
</gene>
<evidence type="ECO:0000259" key="2">
    <source>
        <dbReference type="Pfam" id="PF07731"/>
    </source>
</evidence>
<organism evidence="3 4">
    <name type="scientific">Candidatus Segetimicrobium genomatis</name>
    <dbReference type="NCBI Taxonomy" id="2569760"/>
    <lineage>
        <taxon>Bacteria</taxon>
        <taxon>Bacillati</taxon>
        <taxon>Candidatus Sysuimicrobiota</taxon>
        <taxon>Candidatus Sysuimicrobiia</taxon>
        <taxon>Candidatus Sysuimicrobiales</taxon>
        <taxon>Candidatus Segetimicrobiaceae</taxon>
        <taxon>Candidatus Segetimicrobium</taxon>
    </lineage>
</organism>
<dbReference type="Pfam" id="PF07731">
    <property type="entry name" value="Cu-oxidase_2"/>
    <property type="match status" value="1"/>
</dbReference>
<evidence type="ECO:0000313" key="3">
    <source>
        <dbReference type="EMBL" id="TMI89461.1"/>
    </source>
</evidence>
<dbReference type="GO" id="GO:0016491">
    <property type="term" value="F:oxidoreductase activity"/>
    <property type="evidence" value="ECO:0007669"/>
    <property type="project" value="InterPro"/>
</dbReference>
<feature type="domain" description="Plastocyanin-like" evidence="2">
    <location>
        <begin position="550"/>
        <end position="601"/>
    </location>
</feature>
<dbReference type="SUPFAM" id="SSF49503">
    <property type="entry name" value="Cupredoxins"/>
    <property type="match status" value="3"/>
</dbReference>
<dbReference type="Gene3D" id="2.60.40.420">
    <property type="entry name" value="Cupredoxins - blue copper proteins"/>
    <property type="match status" value="3"/>
</dbReference>
<evidence type="ECO:0000256" key="1">
    <source>
        <dbReference type="ARBA" id="ARBA00010609"/>
    </source>
</evidence>
<name>A0A537K102_9BACT</name>
<dbReference type="EMBL" id="VBAK01000123">
    <property type="protein sequence ID" value="TMI89461.1"/>
    <property type="molecule type" value="Genomic_DNA"/>
</dbReference>
<dbReference type="PANTHER" id="PTHR48267:SF1">
    <property type="entry name" value="BILIRUBIN OXIDASE"/>
    <property type="match status" value="1"/>
</dbReference>
<dbReference type="AlphaFoldDB" id="A0A537K102"/>
<protein>
    <submittedName>
        <fullName evidence="3">Bilirubin oxidase</fullName>
    </submittedName>
</protein>
<reference evidence="3 4" key="1">
    <citation type="journal article" date="2019" name="Nat. Microbiol.">
        <title>Mediterranean grassland soil C-N compound turnover is dependent on rainfall and depth, and is mediated by genomically divergent microorganisms.</title>
        <authorList>
            <person name="Diamond S."/>
            <person name="Andeer P.F."/>
            <person name="Li Z."/>
            <person name="Crits-Christoph A."/>
            <person name="Burstein D."/>
            <person name="Anantharaman K."/>
            <person name="Lane K.R."/>
            <person name="Thomas B.C."/>
            <person name="Pan C."/>
            <person name="Northen T.R."/>
            <person name="Banfield J.F."/>
        </authorList>
    </citation>
    <scope>NUCLEOTIDE SEQUENCE [LARGE SCALE GENOMIC DNA]</scope>
    <source>
        <strain evidence="3">NP_3</strain>
    </source>
</reference>
<sequence length="752" mass="81127">MTTRRTFLKLGTAVGAGALIRWQLDPTSGFLFNTVRAFASVGTPQTALVGGSIPRFADPLPTFGGRRIGDASIDVGMFEFQQNVLPNALYAALPAPFNAGTYVWGYQVGTAAPSWPGATIEAQRGRATTVTYVNSLPLDPVLRRYLTIDQTIHWADPLNQMGSFSPFTGPIPAVVHLHGGEDSSLSDGAPEAWFTPDGRHGRGYSTLVATAPNAAVYQYPNGQQATTLWFHDHALGITRLNVFAGLAAFYLIRDEFDTGGSDNPLRLPAGPQEIELMIQDRQFDTNGQLLFPDSPANPSLVDGPPGNPGLHPYWIPEFFGDVICVNGRSWPYLEVEPRRYRFRIVNASNARFFRMGLADSASSAQGPPLWQIGTDGGLLDRPAKLPGLVEPPATDPSPTTRLFLAPSERADIIIDFTGASGRRFTLTNDAQVPFPSGTPLAATDPTRSVMEFRVTLALSGNDTTYDPAGGAPLRGGASQEPIIVRLADPSTGRLAPGVSPRITRQIVLVEGEGPINPFEGLLNNTKWRGIRDRAGNPPDIPVPGSSQDTFGQGIWMTELPQVGSTEVWEFLNLTDDAHPIHIHLIQFQLINRQAVPIDPTTGAPTYTAAWASQFPGGTFAGYTVNPDGSVSWGLVNYPPGTMIPGYGPPHDYLTPNADGALGGNPAFSPFLQGPVLPPMAGEEGWKDTIKVFPGFVNRFVVRWAPQAVAVNGVQPGQNLYPFDPTTGPGYVWHCHILDHEDNEMMRPYLPGV</sequence>
<comment type="caution">
    <text evidence="3">The sequence shown here is derived from an EMBL/GenBank/DDBJ whole genome shotgun (WGS) entry which is preliminary data.</text>
</comment>
<dbReference type="InterPro" id="IPR006311">
    <property type="entry name" value="TAT_signal"/>
</dbReference>
<dbReference type="InterPro" id="IPR045087">
    <property type="entry name" value="Cu-oxidase_fam"/>
</dbReference>
<accession>A0A537K102</accession>